<feature type="region of interest" description="Disordered" evidence="2">
    <location>
        <begin position="1"/>
        <end position="34"/>
    </location>
</feature>
<keyword evidence="1" id="KW-0863">Zinc-finger</keyword>
<comment type="similarity">
    <text evidence="1">Belongs to the methyltransferase TRM13 family.</text>
</comment>
<name>A0AAV2SJU4_MEGNR</name>
<comment type="caution">
    <text evidence="4">The sequence shown here is derived from an EMBL/GenBank/DDBJ whole genome shotgun (WGS) entry which is preliminary data.</text>
</comment>
<dbReference type="EC" id="2.1.1.225" evidence="1"/>
<comment type="catalytic activity">
    <reaction evidence="1">
        <text>adenosine(4) in tRNA(His) + S-adenosyl-L-methionine = 2'-O-methyladenosine(4) in tRNA(His) + S-adenosyl-L-homocysteine + H(+)</text>
        <dbReference type="Rhea" id="RHEA:43196"/>
        <dbReference type="Rhea" id="RHEA-COMP:10401"/>
        <dbReference type="Rhea" id="RHEA-COMP:10402"/>
        <dbReference type="ChEBI" id="CHEBI:15378"/>
        <dbReference type="ChEBI" id="CHEBI:57856"/>
        <dbReference type="ChEBI" id="CHEBI:59789"/>
        <dbReference type="ChEBI" id="CHEBI:74411"/>
        <dbReference type="ChEBI" id="CHEBI:74477"/>
        <dbReference type="EC" id="2.1.1.225"/>
    </reaction>
</comment>
<dbReference type="GO" id="GO:0106050">
    <property type="term" value="F:tRNA 2'-O-methyltransferase activity"/>
    <property type="evidence" value="ECO:0007669"/>
    <property type="project" value="UniProtKB-UniRule"/>
</dbReference>
<gene>
    <name evidence="4" type="ORF">MNOR_LOCUS37366</name>
</gene>
<dbReference type="Pfam" id="PF05206">
    <property type="entry name" value="TRM13"/>
    <property type="match status" value="1"/>
</dbReference>
<evidence type="ECO:0000256" key="1">
    <source>
        <dbReference type="RuleBase" id="RU367103"/>
    </source>
</evidence>
<keyword evidence="1" id="KW-0819">tRNA processing</keyword>
<reference evidence="4 5" key="1">
    <citation type="submission" date="2024-05" db="EMBL/GenBank/DDBJ databases">
        <authorList>
            <person name="Wallberg A."/>
        </authorList>
    </citation>
    <scope>NUCLEOTIDE SEQUENCE [LARGE SCALE GENOMIC DNA]</scope>
</reference>
<comment type="function">
    <text evidence="1">tRNA methylase which 2'-O-methylates cytidine(4) in tRNA(Pro) and tRNA(Gly)(GCC), and adenosine(4) in tRNA(His).</text>
</comment>
<keyword evidence="1" id="KW-0949">S-adenosyl-L-methionine</keyword>
<evidence type="ECO:0000313" key="5">
    <source>
        <dbReference type="Proteomes" id="UP001497623"/>
    </source>
</evidence>
<dbReference type="EMBL" id="CAXKWB010074648">
    <property type="protein sequence ID" value="CAL4198461.1"/>
    <property type="molecule type" value="Genomic_DNA"/>
</dbReference>
<comment type="catalytic activity">
    <reaction evidence="1">
        <text>cytidine(4) in tRNA(Pro) + S-adenosyl-L-methionine = 2'-O-methylcytidine(4) in tRNA(Pro) + S-adenosyl-L-homocysteine + H(+)</text>
        <dbReference type="Rhea" id="RHEA:32767"/>
        <dbReference type="Rhea" id="RHEA-COMP:10397"/>
        <dbReference type="Rhea" id="RHEA-COMP:10398"/>
        <dbReference type="ChEBI" id="CHEBI:15378"/>
        <dbReference type="ChEBI" id="CHEBI:57856"/>
        <dbReference type="ChEBI" id="CHEBI:59789"/>
        <dbReference type="ChEBI" id="CHEBI:74495"/>
        <dbReference type="ChEBI" id="CHEBI:82748"/>
        <dbReference type="EC" id="2.1.1.225"/>
    </reaction>
</comment>
<organism evidence="4 5">
    <name type="scientific">Meganyctiphanes norvegica</name>
    <name type="common">Northern krill</name>
    <name type="synonym">Thysanopoda norvegica</name>
    <dbReference type="NCBI Taxonomy" id="48144"/>
    <lineage>
        <taxon>Eukaryota</taxon>
        <taxon>Metazoa</taxon>
        <taxon>Ecdysozoa</taxon>
        <taxon>Arthropoda</taxon>
        <taxon>Crustacea</taxon>
        <taxon>Multicrustacea</taxon>
        <taxon>Malacostraca</taxon>
        <taxon>Eumalacostraca</taxon>
        <taxon>Eucarida</taxon>
        <taxon>Euphausiacea</taxon>
        <taxon>Euphausiidae</taxon>
        <taxon>Meganyctiphanes</taxon>
    </lineage>
</organism>
<keyword evidence="1" id="KW-0489">Methyltransferase</keyword>
<feature type="domain" description="Methyltransferase TRM13" evidence="3">
    <location>
        <begin position="26"/>
        <end position="101"/>
    </location>
</feature>
<dbReference type="PANTHER" id="PTHR12998:SF0">
    <property type="entry name" value="TRNA:M(4)X MODIFICATION ENZYME TRM13 HOMOLOG"/>
    <property type="match status" value="1"/>
</dbReference>
<comment type="catalytic activity">
    <reaction evidence="1">
        <text>cytidine(4) in tRNA(Gly)(GCC) + S-adenosyl-L-methionine = 2'-O-methylcytidine(4) in tRNA(Gly)(GCC) + S-adenosyl-L-homocysteine + H(+)</text>
        <dbReference type="Rhea" id="RHEA:43192"/>
        <dbReference type="Rhea" id="RHEA-COMP:10399"/>
        <dbReference type="Rhea" id="RHEA-COMP:10400"/>
        <dbReference type="ChEBI" id="CHEBI:15378"/>
        <dbReference type="ChEBI" id="CHEBI:57856"/>
        <dbReference type="ChEBI" id="CHEBI:59789"/>
        <dbReference type="ChEBI" id="CHEBI:74495"/>
        <dbReference type="ChEBI" id="CHEBI:82748"/>
        <dbReference type="EC" id="2.1.1.225"/>
    </reaction>
</comment>
<dbReference type="GO" id="GO:0008270">
    <property type="term" value="F:zinc ion binding"/>
    <property type="evidence" value="ECO:0007669"/>
    <property type="project" value="UniProtKB-KW"/>
</dbReference>
<evidence type="ECO:0000313" key="4">
    <source>
        <dbReference type="EMBL" id="CAL4198461.1"/>
    </source>
</evidence>
<keyword evidence="5" id="KW-1185">Reference proteome</keyword>
<dbReference type="GO" id="GO:0030488">
    <property type="term" value="P:tRNA methylation"/>
    <property type="evidence" value="ECO:0007669"/>
    <property type="project" value="InterPro"/>
</dbReference>
<keyword evidence="1" id="KW-0479">Metal-binding</keyword>
<dbReference type="InterPro" id="IPR039044">
    <property type="entry name" value="Trm13"/>
</dbReference>
<evidence type="ECO:0000259" key="3">
    <source>
        <dbReference type="Pfam" id="PF05206"/>
    </source>
</evidence>
<dbReference type="Proteomes" id="UP001497623">
    <property type="component" value="Unassembled WGS sequence"/>
</dbReference>
<proteinExistence type="inferred from homology"/>
<keyword evidence="1" id="KW-0808">Transferase</keyword>
<dbReference type="PANTHER" id="PTHR12998">
    <property type="entry name" value="TRNA:M(4)X MODIFICATION ENZYME TRM13 HOMOLOG"/>
    <property type="match status" value="1"/>
</dbReference>
<sequence length="106" mass="12400">MMKDASPAAKVRKTDAKQDINSVQRGHSNEVEKNNCIKEAEKENRYSRLKLPSRYREEIGRQAKQLLDYGRLKYMKSKGFNAHLIQYVKWEMTLENIAIIVMPNNT</sequence>
<keyword evidence="1" id="KW-0862">Zinc</keyword>
<protein>
    <recommendedName>
        <fullName evidence="1">tRNA:m(4)X modification enzyme TRM13</fullName>
        <ecNumber evidence="1">2.1.1.225</ecNumber>
    </recommendedName>
</protein>
<dbReference type="AlphaFoldDB" id="A0AAV2SJU4"/>
<accession>A0AAV2SJU4</accession>
<evidence type="ECO:0000256" key="2">
    <source>
        <dbReference type="SAM" id="MobiDB-lite"/>
    </source>
</evidence>
<dbReference type="InterPro" id="IPR007871">
    <property type="entry name" value="Methyltransferase_TRM13"/>
</dbReference>